<dbReference type="RefSeq" id="WP_166520916.1">
    <property type="nucleotide sequence ID" value="NZ_VLKF01000001.1"/>
</dbReference>
<dbReference type="Proteomes" id="UP000321490">
    <property type="component" value="Unassembled WGS sequence"/>
</dbReference>
<protein>
    <submittedName>
        <fullName evidence="2">Camelysin-like metallo-endopeptidase</fullName>
    </submittedName>
</protein>
<proteinExistence type="predicted"/>
<evidence type="ECO:0000256" key="1">
    <source>
        <dbReference type="SAM" id="Phobius"/>
    </source>
</evidence>
<accession>A0A562ILK4</accession>
<feature type="transmembrane region" description="Helical" evidence="1">
    <location>
        <begin position="18"/>
        <end position="40"/>
    </location>
</feature>
<name>A0A562ILK4_9ACTN</name>
<gene>
    <name evidence="2" type="ORF">JD78_00389</name>
</gene>
<sequence length="210" mass="20709">MSATTTASATRGRTARKILGSLGVVGAAAAVAGLGTFGTFTDSTTPLNASVTTGTLDIQLDRAGTTTLPMSAAGFVPGSSISRAVDLRNAGDLPFSGLLLQSTATASSILDTDASNGLQMTVSSCPVAWTESISGGAATYSCSTPASLYAGRAVPGASIAINNLKSLAVGGTDHLVVTLSLPASAGNEFQNKTSTLALTFSGTQATGSAR</sequence>
<dbReference type="EMBL" id="VLKF01000001">
    <property type="protein sequence ID" value="TWH71889.1"/>
    <property type="molecule type" value="Genomic_DNA"/>
</dbReference>
<dbReference type="InterPro" id="IPR022121">
    <property type="entry name" value="Peptidase_M73_camelysin"/>
</dbReference>
<dbReference type="Pfam" id="PF12389">
    <property type="entry name" value="Peptidase_M73"/>
    <property type="match status" value="1"/>
</dbReference>
<organism evidence="2 3">
    <name type="scientific">Modestobacter roseus</name>
    <dbReference type="NCBI Taxonomy" id="1181884"/>
    <lineage>
        <taxon>Bacteria</taxon>
        <taxon>Bacillati</taxon>
        <taxon>Actinomycetota</taxon>
        <taxon>Actinomycetes</taxon>
        <taxon>Geodermatophilales</taxon>
        <taxon>Geodermatophilaceae</taxon>
        <taxon>Modestobacter</taxon>
    </lineage>
</organism>
<reference evidence="2 3" key="1">
    <citation type="submission" date="2019-07" db="EMBL/GenBank/DDBJ databases">
        <title>R&amp;d 2014.</title>
        <authorList>
            <person name="Klenk H.-P."/>
        </authorList>
    </citation>
    <scope>NUCLEOTIDE SEQUENCE [LARGE SCALE GENOMIC DNA]</scope>
    <source>
        <strain evidence="2 3">DSM 45764</strain>
    </source>
</reference>
<keyword evidence="3" id="KW-1185">Reference proteome</keyword>
<comment type="caution">
    <text evidence="2">The sequence shown here is derived from an EMBL/GenBank/DDBJ whole genome shotgun (WGS) entry which is preliminary data.</text>
</comment>
<keyword evidence="1" id="KW-0812">Transmembrane</keyword>
<keyword evidence="1" id="KW-1133">Transmembrane helix</keyword>
<keyword evidence="1" id="KW-0472">Membrane</keyword>
<evidence type="ECO:0000313" key="3">
    <source>
        <dbReference type="Proteomes" id="UP000321490"/>
    </source>
</evidence>
<dbReference type="AlphaFoldDB" id="A0A562ILK4"/>
<evidence type="ECO:0000313" key="2">
    <source>
        <dbReference type="EMBL" id="TWH71889.1"/>
    </source>
</evidence>